<evidence type="ECO:0000313" key="2">
    <source>
        <dbReference type="Proteomes" id="UP000515145"/>
    </source>
</evidence>
<protein>
    <submittedName>
        <fullName evidence="3">Uncharacterized protein LOC114426652</fullName>
    </submittedName>
</protein>
<dbReference type="GeneID" id="114426652"/>
<feature type="compositionally biased region" description="Basic and acidic residues" evidence="1">
    <location>
        <begin position="19"/>
        <end position="48"/>
    </location>
</feature>
<feature type="compositionally biased region" description="Basic and acidic residues" evidence="1">
    <location>
        <begin position="70"/>
        <end position="89"/>
    </location>
</feature>
<dbReference type="AlphaFoldDB" id="A0A6P7HHI6"/>
<reference evidence="3" key="1">
    <citation type="submission" date="2025-08" db="UniProtKB">
        <authorList>
            <consortium name="RefSeq"/>
        </authorList>
    </citation>
    <scope>IDENTIFICATION</scope>
</reference>
<proteinExistence type="predicted"/>
<dbReference type="RefSeq" id="XP_028249992.1">
    <property type="nucleotide sequence ID" value="XM_028394191.1"/>
</dbReference>
<name>A0A6P7HHI6_9TELE</name>
<evidence type="ECO:0000313" key="3">
    <source>
        <dbReference type="RefSeq" id="XP_028249992.1"/>
    </source>
</evidence>
<accession>A0A6P7HHI6</accession>
<keyword evidence="2" id="KW-1185">Reference proteome</keyword>
<sequence>MRTADQSSSIQAAVNMETSRPDSPTERNKSDNMDSKSKQTAAESDRLSHQNSKTQSPVEIASAASPDNVSDSHHQAKIQEKEMAMDEDKGEELMKKSPIRHSAVLDLLQEPQRSWSLFQLPQTLRRGRVKIPATIYRMPWFPRLIPKVIYSYVVTGETFGAHNTIVEKVEKRHWTSTTQVESTTNVQECDIIIVFCPITTRVGSDVEAVKRYAAVSSNNKPVIVVLMHHTRDKEFSPGERKWFDDPRFVLEVHVLFHQTQRGLLQCAQNDQAVTEIQGELYRHSKS</sequence>
<dbReference type="PANTHER" id="PTHR34488:SF1">
    <property type="entry name" value="SI:CH211-245H14.1-RELATED"/>
    <property type="match status" value="1"/>
</dbReference>
<gene>
    <name evidence="3" type="primary">LOC114426652</name>
</gene>
<feature type="region of interest" description="Disordered" evidence="1">
    <location>
        <begin position="1"/>
        <end position="89"/>
    </location>
</feature>
<evidence type="ECO:0000256" key="1">
    <source>
        <dbReference type="SAM" id="MobiDB-lite"/>
    </source>
</evidence>
<organism evidence="2 3">
    <name type="scientific">Parambassis ranga</name>
    <name type="common">Indian glassy fish</name>
    <dbReference type="NCBI Taxonomy" id="210632"/>
    <lineage>
        <taxon>Eukaryota</taxon>
        <taxon>Metazoa</taxon>
        <taxon>Chordata</taxon>
        <taxon>Craniata</taxon>
        <taxon>Vertebrata</taxon>
        <taxon>Euteleostomi</taxon>
        <taxon>Actinopterygii</taxon>
        <taxon>Neopterygii</taxon>
        <taxon>Teleostei</taxon>
        <taxon>Neoteleostei</taxon>
        <taxon>Acanthomorphata</taxon>
        <taxon>Ovalentaria</taxon>
        <taxon>Ambassidae</taxon>
        <taxon>Parambassis</taxon>
    </lineage>
</organism>
<dbReference type="Proteomes" id="UP000515145">
    <property type="component" value="Chromosome 21"/>
</dbReference>
<feature type="compositionally biased region" description="Polar residues" evidence="1">
    <location>
        <begin position="1"/>
        <end position="18"/>
    </location>
</feature>
<dbReference type="InParanoid" id="A0A6P7HHI6"/>
<dbReference type="PANTHER" id="PTHR34488">
    <property type="entry name" value="SI:CH211-245H14.1-RELATED"/>
    <property type="match status" value="1"/>
</dbReference>